<keyword evidence="1" id="KW-0809">Transit peptide</keyword>
<dbReference type="PANTHER" id="PTHR22602:SF0">
    <property type="entry name" value="TRANSFERASE CAF17, MITOCHONDRIAL-RELATED"/>
    <property type="match status" value="1"/>
</dbReference>
<dbReference type="Gene3D" id="3.30.1360.120">
    <property type="entry name" value="Probable tRNA modification gtpase trme, domain 1"/>
    <property type="match status" value="1"/>
</dbReference>
<dbReference type="Gene3D" id="2.40.30.160">
    <property type="match status" value="1"/>
</dbReference>
<keyword evidence="3" id="KW-1185">Reference proteome</keyword>
<accession>A0A0A2X552</accession>
<dbReference type="EMBL" id="JRKJ01000002">
    <property type="protein sequence ID" value="KGQ20404.1"/>
    <property type="molecule type" value="Genomic_DNA"/>
</dbReference>
<dbReference type="eggNOG" id="COG0354">
    <property type="taxonomic scope" value="Bacteria"/>
</dbReference>
<dbReference type="GO" id="GO:0016226">
    <property type="term" value="P:iron-sulfur cluster assembly"/>
    <property type="evidence" value="ECO:0007669"/>
    <property type="project" value="TreeGrafter"/>
</dbReference>
<dbReference type="NCBIfam" id="TIGR03317">
    <property type="entry name" value="ygfZ_signature"/>
    <property type="match status" value="1"/>
</dbReference>
<gene>
    <name evidence="2" type="ORF">LF41_941</name>
</gene>
<protein>
    <submittedName>
        <fullName evidence="2">Folate-binding protein YgfZ</fullName>
    </submittedName>
</protein>
<dbReference type="SUPFAM" id="SSF103025">
    <property type="entry name" value="Folate-binding domain"/>
    <property type="match status" value="1"/>
</dbReference>
<dbReference type="InterPro" id="IPR017703">
    <property type="entry name" value="YgfZ/GCV_T_CS"/>
</dbReference>
<evidence type="ECO:0000313" key="3">
    <source>
        <dbReference type="Proteomes" id="UP000030518"/>
    </source>
</evidence>
<dbReference type="InterPro" id="IPR027266">
    <property type="entry name" value="TrmE/GcvT-like"/>
</dbReference>
<dbReference type="PATRIC" id="fig|1300345.3.peg.262"/>
<sequence>MIALEGRDAIAFAQSQCMNDVEAVPAGRWHWSGWLTPKGRVIALFALARVAPDMVWLIVPDADASTLATQLQRFVLRRQLQVTVRDDLHASGVFDAPPRAQGASFAGTPADGIEFDFGGFGLKRTLRISSSDDAPRDEASEMRWRAADLRLGFPRLPPSQVEQWTPQMLSLDRLHAFSVKKGCYPGQEIVARTHFLGQVKRGLTLFECAQEPEVGANVEVGVASLGQIVSTARNAEGWVALAVLPVERPDAPIVSNGIPLRERALLAGLSR</sequence>
<dbReference type="AlphaFoldDB" id="A0A0A2X552"/>
<evidence type="ECO:0000256" key="1">
    <source>
        <dbReference type="ARBA" id="ARBA00022946"/>
    </source>
</evidence>
<comment type="caution">
    <text evidence="2">The sequence shown here is derived from an EMBL/GenBank/DDBJ whole genome shotgun (WGS) entry which is preliminary data.</text>
</comment>
<proteinExistence type="predicted"/>
<reference evidence="2 3" key="1">
    <citation type="submission" date="2014-09" db="EMBL/GenBank/DDBJ databases">
        <title>Genome sequences of Lysobacter dokdonensis DS-58.</title>
        <authorList>
            <person name="Kim J.F."/>
            <person name="Kwak M.-J."/>
        </authorList>
    </citation>
    <scope>NUCLEOTIDE SEQUENCE [LARGE SCALE GENOMIC DNA]</scope>
    <source>
        <strain evidence="2 3">DS-58</strain>
    </source>
</reference>
<evidence type="ECO:0000313" key="2">
    <source>
        <dbReference type="EMBL" id="KGQ20404.1"/>
    </source>
</evidence>
<dbReference type="PANTHER" id="PTHR22602">
    <property type="entry name" value="TRANSFERASE CAF17, MITOCHONDRIAL-RELATED"/>
    <property type="match status" value="1"/>
</dbReference>
<name>A0A0A2X552_9GAMM</name>
<dbReference type="InterPro" id="IPR045179">
    <property type="entry name" value="YgfZ/GcvT"/>
</dbReference>
<organism evidence="2 3">
    <name type="scientific">Lysobacter dokdonensis DS-58</name>
    <dbReference type="NCBI Taxonomy" id="1300345"/>
    <lineage>
        <taxon>Bacteria</taxon>
        <taxon>Pseudomonadati</taxon>
        <taxon>Pseudomonadota</taxon>
        <taxon>Gammaproteobacteria</taxon>
        <taxon>Lysobacterales</taxon>
        <taxon>Lysobacteraceae</taxon>
        <taxon>Noviluteimonas</taxon>
    </lineage>
</organism>
<dbReference type="STRING" id="1300345.LF41_941"/>
<dbReference type="Proteomes" id="UP000030518">
    <property type="component" value="Unassembled WGS sequence"/>
</dbReference>